<reference evidence="1 2" key="1">
    <citation type="submission" date="2015-03" db="EMBL/GenBank/DDBJ databases">
        <authorList>
            <consortium name="Pathogen Informatics"/>
        </authorList>
    </citation>
    <scope>NUCLEOTIDE SEQUENCE [LARGE SCALE GENOMIC DNA]</scope>
    <source>
        <strain evidence="1 2">A1104</strain>
    </source>
</reference>
<name>A0A655E2M8_SALET</name>
<protein>
    <submittedName>
        <fullName evidence="1">Uncharacterized protein</fullName>
    </submittedName>
</protein>
<dbReference type="AlphaFoldDB" id="A0A655E2M8"/>
<dbReference type="EMBL" id="CQPA01000047">
    <property type="protein sequence ID" value="CNU99322.1"/>
    <property type="molecule type" value="Genomic_DNA"/>
</dbReference>
<sequence>MFQRFFLPAHFAVKGDFLTLHPAICARVYHLREQFGLHIHGEW</sequence>
<organism evidence="1 2">
    <name type="scientific">Salmonella enterica subsp. enterica serovar Bovismorbificans</name>
    <dbReference type="NCBI Taxonomy" id="58097"/>
    <lineage>
        <taxon>Bacteria</taxon>
        <taxon>Pseudomonadati</taxon>
        <taxon>Pseudomonadota</taxon>
        <taxon>Gammaproteobacteria</taxon>
        <taxon>Enterobacterales</taxon>
        <taxon>Enterobacteriaceae</taxon>
        <taxon>Salmonella</taxon>
    </lineage>
</organism>
<gene>
    <name evidence="1" type="ORF">ERS008198_04073</name>
</gene>
<dbReference type="Proteomes" id="UP000041314">
    <property type="component" value="Unassembled WGS sequence"/>
</dbReference>
<proteinExistence type="predicted"/>
<evidence type="ECO:0000313" key="2">
    <source>
        <dbReference type="Proteomes" id="UP000041314"/>
    </source>
</evidence>
<evidence type="ECO:0000313" key="1">
    <source>
        <dbReference type="EMBL" id="CNU99322.1"/>
    </source>
</evidence>
<accession>A0A655E2M8</accession>